<feature type="compositionally biased region" description="Basic residues" evidence="1">
    <location>
        <begin position="1"/>
        <end position="11"/>
    </location>
</feature>
<evidence type="ECO:0000313" key="2">
    <source>
        <dbReference type="EMBL" id="KTD04051.1"/>
    </source>
</evidence>
<name>A0A0W0U7P0_9GAMM</name>
<dbReference type="RefSeq" id="WP_028385923.1">
    <property type="nucleotide sequence ID" value="NZ_CAAAHN010000010.1"/>
</dbReference>
<organism evidence="2 3">
    <name type="scientific">Legionella geestiana</name>
    <dbReference type="NCBI Taxonomy" id="45065"/>
    <lineage>
        <taxon>Bacteria</taxon>
        <taxon>Pseudomonadati</taxon>
        <taxon>Pseudomonadota</taxon>
        <taxon>Gammaproteobacteria</taxon>
        <taxon>Legionellales</taxon>
        <taxon>Legionellaceae</taxon>
        <taxon>Legionella</taxon>
    </lineage>
</organism>
<proteinExistence type="predicted"/>
<comment type="caution">
    <text evidence="2">The sequence shown here is derived from an EMBL/GenBank/DDBJ whole genome shotgun (WGS) entry which is preliminary data.</text>
</comment>
<dbReference type="InterPro" id="IPR027417">
    <property type="entry name" value="P-loop_NTPase"/>
</dbReference>
<accession>A0A0W0U7P0</accession>
<feature type="region of interest" description="Disordered" evidence="1">
    <location>
        <begin position="1"/>
        <end position="33"/>
    </location>
</feature>
<feature type="compositionally biased region" description="Low complexity" evidence="1">
    <location>
        <begin position="23"/>
        <end position="33"/>
    </location>
</feature>
<dbReference type="OrthoDB" id="9793440at2"/>
<keyword evidence="3" id="KW-1185">Reference proteome</keyword>
<dbReference type="PATRIC" id="fig|45065.4.peg.314"/>
<dbReference type="SUPFAM" id="SSF52540">
    <property type="entry name" value="P-loop containing nucleoside triphosphate hydrolases"/>
    <property type="match status" value="1"/>
</dbReference>
<reference evidence="2 3" key="1">
    <citation type="submission" date="2015-11" db="EMBL/GenBank/DDBJ databases">
        <title>Genomic analysis of 38 Legionella species identifies large and diverse effector repertoires.</title>
        <authorList>
            <person name="Burstein D."/>
            <person name="Amaro F."/>
            <person name="Zusman T."/>
            <person name="Lifshitz Z."/>
            <person name="Cohen O."/>
            <person name="Gilbert J.A."/>
            <person name="Pupko T."/>
            <person name="Shuman H.A."/>
            <person name="Segal G."/>
        </authorList>
    </citation>
    <scope>NUCLEOTIDE SEQUENCE [LARGE SCALE GENOMIC DNA]</scope>
    <source>
        <strain evidence="2 3">ATCC 49504</strain>
    </source>
</reference>
<dbReference type="EMBL" id="LNYC01000006">
    <property type="protein sequence ID" value="KTD04051.1"/>
    <property type="molecule type" value="Genomic_DNA"/>
</dbReference>
<sequence length="1566" mass="177807">MPKRKPSHQKRQSCTPAPRKTDSSTGLAATSSASAAPQSPHIVFYDNLVGDAKLVREYSELLLKIVNGEELKGMRYRLKQMSGHRIYTLSLKGKDRASRLLFGELRPDNKQRILVLFRLIEKHRYDRSPLRDKRLVKEFFINHDSDIKHATALSGTSSAAVSAPKTMWEDIDALPKNDALSWMPNTSGVTLKYFNGELFWLGEIDRQAIGFAELPMTLTGPSGSGKSSNALFIMERALTSRSPLDPDAPRFREIVYLTKNPRLAARHREMFENATVDVDNPDTRVYFETPDDWVRRMQPLIGEKPRMGDTAFFEWYKRFVQTLNRQQKTRHHKDDKKAPHNALTPQTVRDEICIAAGYEREQYCNPGRHWTALEKNVVGDSKESLPHVYIWRVLEAWREHLETAGAHDPAVCPHECRTTDSTLLIVDEAPDLSWLQLKELLLATPDMSVVFCAGPLQNLDGDISCIPYLLKLPEILTKGARRMHHINLPHTHRLPPNLLPLANLSIAIAHHFGGASFSGEFASVRAAPCQTTRIGDSWWLDNPSPDTWQRLVETSKSAQCIVVTQKEWLADARERFKDALVLLPEEAKGLQADAVILYRFLETKLTAAMSRALPEVFQAPSENARETVNRAHIAARDTRFNRLNNSLFTAITRARQNLVFVNLNANAPRLSERLKAECTRLTLDERDLCDTTPATDADWIVRILELADGGHLSRAETLYTQRFREARQNFNEFLATHRPLPPEPLPLEPVCSSSSSEVVHTSSLREHGIEKLLLDFKKRRHVIANALSRLSMDKNPAPLRQWLTGRDNLLPWLNINQLFNQIPIRQKPPVSLSLFGALCTSLSEDAHGLLNKLFSCNPGVVAALAAQLQERVTNPDSPFQPARADLMDLCQLGFTTNGHAALKLLTEATGIDAPALMGAARSHWPSGFADILKELRLLQHHEWKTVLSQHQKAGQSHYEHLQRIARSMREADRIPLDIWLQVIERDHTDLRERSLHFLEHMQHLGHARLQMDERETAAMQSACSLIKKLPNDCDRGSMANALATLIASSTMPVNGWTAATLACLRDVLGDELRFIKQLYLTPGPQWKSVLADCRNTALDKDIHLILRKRGNALRLIGDINSHKELALLTAREMLLWLFTRYAELYPEEDPLLTELRGLLNASSESLTYQEAIELFYIFLEDNRLALFSNLRTLIFEASEFCRACENSSPMLSRISRDESLRQKLRLFAPAASSSSRSPVETSSLMRMQQQIVQKMFTCQPESGVASLLNSLHATDSLTQVQRLMEKIPAFVQFLSFQQLCQQLNNAQYTRTSFLYWLCEEHNAERHKLFKTLLDSNAILFRALQDEIQKACVFKIYEAQHTDFMWMTRLATTETGKEIMNQFASRLNISIEKLILLLWNCQDEESLHLIQQCHRSPSSRWLMFIGQPHEAESISARKSMLLAFMYESNKIGKRIWETAAEFRRSDGTEEDLFDRMLACLIKLHDLPGGVSVVDMAKIPKWKVQLYKASCRTEADLRQTVLEWLNEPLDCMSPLAGLLRFVRDTLTEANDLAMDIIASSSSALSPPG</sequence>
<evidence type="ECO:0000256" key="1">
    <source>
        <dbReference type="SAM" id="MobiDB-lite"/>
    </source>
</evidence>
<evidence type="ECO:0000313" key="3">
    <source>
        <dbReference type="Proteomes" id="UP000054785"/>
    </source>
</evidence>
<gene>
    <name evidence="2" type="ORF">Lgee_0294</name>
</gene>
<dbReference type="STRING" id="45065.Lgee_0294"/>
<protein>
    <submittedName>
        <fullName evidence="2">Uncharacterized protein</fullName>
    </submittedName>
</protein>
<dbReference type="Proteomes" id="UP000054785">
    <property type="component" value="Unassembled WGS sequence"/>
</dbReference>